<feature type="region of interest" description="Disordered" evidence="3">
    <location>
        <begin position="275"/>
        <end position="338"/>
    </location>
</feature>
<comment type="subcellular location">
    <subcellularLocation>
        <location evidence="1">Plastid</location>
    </subcellularLocation>
</comment>
<feature type="region of interest" description="Disordered" evidence="3">
    <location>
        <begin position="226"/>
        <end position="249"/>
    </location>
</feature>
<feature type="compositionally biased region" description="Low complexity" evidence="3">
    <location>
        <begin position="738"/>
        <end position="755"/>
    </location>
</feature>
<dbReference type="Pfam" id="PF04755">
    <property type="entry name" value="PAP_fibrillin"/>
    <property type="match status" value="1"/>
</dbReference>
<dbReference type="AlphaFoldDB" id="A0AAD3HIM5"/>
<dbReference type="InterPro" id="IPR006843">
    <property type="entry name" value="PAP/fibrillin_dom"/>
</dbReference>
<dbReference type="PROSITE" id="PS51782">
    <property type="entry name" value="LYSM"/>
    <property type="match status" value="1"/>
</dbReference>
<dbReference type="InterPro" id="IPR039633">
    <property type="entry name" value="PAP"/>
</dbReference>
<feature type="compositionally biased region" description="Low complexity" evidence="3">
    <location>
        <begin position="288"/>
        <end position="338"/>
    </location>
</feature>
<keyword evidence="6" id="KW-1185">Reference proteome</keyword>
<feature type="compositionally biased region" description="Pro residues" evidence="3">
    <location>
        <begin position="692"/>
        <end position="709"/>
    </location>
</feature>
<dbReference type="Pfam" id="PF01476">
    <property type="entry name" value="LysM"/>
    <property type="match status" value="1"/>
</dbReference>
<gene>
    <name evidence="5" type="ORF">Agub_g3632</name>
</gene>
<dbReference type="GO" id="GO:0009536">
    <property type="term" value="C:plastid"/>
    <property type="evidence" value="ECO:0007669"/>
    <property type="project" value="UniProtKB-SubCell"/>
</dbReference>
<accession>A0AAD3HIM5</accession>
<comment type="caution">
    <text evidence="5">The sequence shown here is derived from an EMBL/GenBank/DDBJ whole genome shotgun (WGS) entry which is preliminary data.</text>
</comment>
<dbReference type="Gene3D" id="3.10.350.10">
    <property type="entry name" value="LysM domain"/>
    <property type="match status" value="1"/>
</dbReference>
<dbReference type="SMART" id="SM00257">
    <property type="entry name" value="LysM"/>
    <property type="match status" value="1"/>
</dbReference>
<evidence type="ECO:0000313" key="6">
    <source>
        <dbReference type="Proteomes" id="UP001054857"/>
    </source>
</evidence>
<evidence type="ECO:0000256" key="3">
    <source>
        <dbReference type="SAM" id="MobiDB-lite"/>
    </source>
</evidence>
<evidence type="ECO:0000313" key="5">
    <source>
        <dbReference type="EMBL" id="GFR42709.1"/>
    </source>
</evidence>
<protein>
    <recommendedName>
        <fullName evidence="4">LysM domain-containing protein</fullName>
    </recommendedName>
</protein>
<feature type="compositionally biased region" description="Pro residues" evidence="3">
    <location>
        <begin position="772"/>
        <end position="785"/>
    </location>
</feature>
<dbReference type="InterPro" id="IPR018392">
    <property type="entry name" value="LysM"/>
</dbReference>
<feature type="compositionally biased region" description="Low complexity" evidence="3">
    <location>
        <begin position="792"/>
        <end position="804"/>
    </location>
</feature>
<feature type="domain" description="LysM" evidence="4">
    <location>
        <begin position="48"/>
        <end position="101"/>
    </location>
</feature>
<dbReference type="EMBL" id="BMAR01000003">
    <property type="protein sequence ID" value="GFR42709.1"/>
    <property type="molecule type" value="Genomic_DNA"/>
</dbReference>
<feature type="region of interest" description="Disordered" evidence="3">
    <location>
        <begin position="547"/>
        <end position="570"/>
    </location>
</feature>
<dbReference type="PANTHER" id="PTHR31906">
    <property type="entry name" value="PLASTID-LIPID-ASSOCIATED PROTEIN 4, CHLOROPLASTIC-RELATED"/>
    <property type="match status" value="1"/>
</dbReference>
<evidence type="ECO:0000256" key="2">
    <source>
        <dbReference type="ARBA" id="ARBA00022640"/>
    </source>
</evidence>
<evidence type="ECO:0000259" key="4">
    <source>
        <dbReference type="PROSITE" id="PS51782"/>
    </source>
</evidence>
<feature type="compositionally biased region" description="Low complexity" evidence="3">
    <location>
        <begin position="654"/>
        <end position="663"/>
    </location>
</feature>
<feature type="region of interest" description="Disordered" evidence="3">
    <location>
        <begin position="688"/>
        <end position="715"/>
    </location>
</feature>
<proteinExistence type="predicted"/>
<reference evidence="5 6" key="1">
    <citation type="journal article" date="2021" name="Sci. Rep.">
        <title>Genome sequencing of the multicellular alga Astrephomene provides insights into convergent evolution of germ-soma differentiation.</title>
        <authorList>
            <person name="Yamashita S."/>
            <person name="Yamamoto K."/>
            <person name="Matsuzaki R."/>
            <person name="Suzuki S."/>
            <person name="Yamaguchi H."/>
            <person name="Hirooka S."/>
            <person name="Minakuchi Y."/>
            <person name="Miyagishima S."/>
            <person name="Kawachi M."/>
            <person name="Toyoda A."/>
            <person name="Nozaki H."/>
        </authorList>
    </citation>
    <scope>NUCLEOTIDE SEQUENCE [LARGE SCALE GENOMIC DNA]</scope>
    <source>
        <strain evidence="5 6">NIES-4017</strain>
    </source>
</reference>
<dbReference type="SUPFAM" id="SSF54106">
    <property type="entry name" value="LysM domain"/>
    <property type="match status" value="1"/>
</dbReference>
<dbReference type="Proteomes" id="UP001054857">
    <property type="component" value="Unassembled WGS sequence"/>
</dbReference>
<dbReference type="InterPro" id="IPR036779">
    <property type="entry name" value="LysM_dom_sf"/>
</dbReference>
<feature type="region of interest" description="Disordered" evidence="3">
    <location>
        <begin position="75"/>
        <end position="95"/>
    </location>
</feature>
<feature type="compositionally biased region" description="Basic residues" evidence="3">
    <location>
        <begin position="80"/>
        <end position="89"/>
    </location>
</feature>
<organism evidence="5 6">
    <name type="scientific">Astrephomene gubernaculifera</name>
    <dbReference type="NCBI Taxonomy" id="47775"/>
    <lineage>
        <taxon>Eukaryota</taxon>
        <taxon>Viridiplantae</taxon>
        <taxon>Chlorophyta</taxon>
        <taxon>core chlorophytes</taxon>
        <taxon>Chlorophyceae</taxon>
        <taxon>CS clade</taxon>
        <taxon>Chlamydomonadales</taxon>
        <taxon>Astrephomenaceae</taxon>
        <taxon>Astrephomene</taxon>
    </lineage>
</organism>
<sequence>MLSVASTGPRGLACGPLLPARCSYHGKPSRIQGRLWALSAAAEAEIGTLHTVQTGETLAQIALAYGVSVEQIREATPKGSRGKRSKLRSGAKLQPGQKLLVPSDVPVPKSATHSVPPIHGLLAGAQGFATRHSHVLAAGLGGLLLALAALRAFALKATAATGRAALQPPSVEAAPAASAVPPSPPSQSQAVRSAVAEVRALLQDAAVEMDAVESALAAVRRATAGTATAAPLPHQAAETAATAPVKEVPDASPAAAATAAAGGSESLAAPADVAHGVAPAAPSPSPAAPSATTPQPSASASADAEPPPAAAAAALETTLPSAEAPSPPATAASTSASLPLPTVTAETVSEPLSSTDAFSTAALVAAARARVESALQDALGVLNRSTPPPMAATPTLAPAAMASAQLLDKPDAEVPQLVPVIKPLPVEPLPTATATAAVGSALPVVTPLVPVEPVARPMDAAAAGSVLNRIRVINKLLEKEELGAVTVTEAEAIPVSSTVADEELQKEASSVPAAAAAAAATDLVVQDRKHAEGLLDKVSVLLSSFDSPEASDVEEEEPKQPLSKPTGGISSAVQTPVAGAAATAAAAAVAASAALSMPIEAPAAAAAGFLGLPALGAAGGAATAAAAATAEEVLGRIRDIGRLLDEPPQPQRTAAGAVPSRAAPAPAAALDGIVVGTVKEEEEGLVPEAAFAPPPPPSPPPLPPLPPQLQPLRHQPTQPAVPILQLLERDPLPPSLPLSPSLPQSLPLSPSLPQSLPLPPSQLPTPAQQLPPVMPPSSPQQPPPLSAATTGQAPSPASQPAASPRGRGRYDATLINLKSGLLDLVYGTSRGVSATPLQRAAIEEFVTALEARNPNAVPTDAVSAVSGRWKLVYTSHVGTLLLLGALDGVPLVDVGEVVQIVDPVTLTATNRIDLAVPMPVSLRAEAGLEVRSPRQFKVRFTRVGLDTYVSTPQLTAALEVPDSVTVLGARLDLSPLRRMLVQPINSGIEAAQGFLGRAVSPELSLDSMPLPPGVTHGSVSDAASLWMLTTYLDDTLRISRDDEGRVFVMLKDVSIYPTDTARRSPR</sequence>
<dbReference type="CDD" id="cd00118">
    <property type="entry name" value="LysM"/>
    <property type="match status" value="1"/>
</dbReference>
<evidence type="ECO:0000256" key="1">
    <source>
        <dbReference type="ARBA" id="ARBA00004474"/>
    </source>
</evidence>
<name>A0AAD3HIM5_9CHLO</name>
<feature type="region of interest" description="Disordered" evidence="3">
    <location>
        <begin position="732"/>
        <end position="808"/>
    </location>
</feature>
<feature type="region of interest" description="Disordered" evidence="3">
    <location>
        <begin position="642"/>
        <end position="663"/>
    </location>
</feature>
<keyword evidence="2" id="KW-0934">Plastid</keyword>